<accession>A0A3B0VBY9</accession>
<dbReference type="CDD" id="cd12208">
    <property type="entry name" value="DIP1984-like"/>
    <property type="match status" value="1"/>
</dbReference>
<evidence type="ECO:0008006" key="3">
    <source>
        <dbReference type="Google" id="ProtNLM"/>
    </source>
</evidence>
<dbReference type="AlphaFoldDB" id="A0A3B0VBY9"/>
<gene>
    <name evidence="2" type="ORF">MNBD_CHLOROFLEXI01-2333</name>
</gene>
<name>A0A3B0VBY9_9ZZZZ</name>
<reference evidence="2" key="1">
    <citation type="submission" date="2018-06" db="EMBL/GenBank/DDBJ databases">
        <authorList>
            <person name="Zhirakovskaya E."/>
        </authorList>
    </citation>
    <scope>NUCLEOTIDE SEQUENCE</scope>
</reference>
<evidence type="ECO:0000313" key="2">
    <source>
        <dbReference type="EMBL" id="VAW41075.1"/>
    </source>
</evidence>
<protein>
    <recommendedName>
        <fullName evidence="3">Septicolysin</fullName>
    </recommendedName>
</protein>
<dbReference type="InterPro" id="IPR047741">
    <property type="entry name" value="DIP1984-like"/>
</dbReference>
<organism evidence="2">
    <name type="scientific">hydrothermal vent metagenome</name>
    <dbReference type="NCBI Taxonomy" id="652676"/>
    <lineage>
        <taxon>unclassified sequences</taxon>
        <taxon>metagenomes</taxon>
        <taxon>ecological metagenomes</taxon>
    </lineage>
</organism>
<dbReference type="Gene3D" id="6.10.320.10">
    <property type="match status" value="1"/>
</dbReference>
<dbReference type="NCBIfam" id="NF038048">
    <property type="entry name" value="DIP1984_fam"/>
    <property type="match status" value="1"/>
</dbReference>
<sequence>MKLAEALINRADVQKRIQQLRERLSRSAKVQEGETPPENPVELMNELDRTISNLTDLVKKINKTNSETEIQTGVTLTQALAERDALALKRDILTNLIQAAAVTQSRYSRSEVKFFSTINVQEIQKQADDLARQYRELDTHIQELNWQTDLIET</sequence>
<keyword evidence="1" id="KW-0175">Coiled coil</keyword>
<evidence type="ECO:0000256" key="1">
    <source>
        <dbReference type="SAM" id="Coils"/>
    </source>
</evidence>
<feature type="coiled-coil region" evidence="1">
    <location>
        <begin position="3"/>
        <end position="64"/>
    </location>
</feature>
<proteinExistence type="predicted"/>
<dbReference type="EMBL" id="UOEU01000824">
    <property type="protein sequence ID" value="VAW41075.1"/>
    <property type="molecule type" value="Genomic_DNA"/>
</dbReference>
<feature type="coiled-coil region" evidence="1">
    <location>
        <begin position="120"/>
        <end position="147"/>
    </location>
</feature>
<dbReference type="Pfam" id="PF20935">
    <property type="entry name" value="DUF6847"/>
    <property type="match status" value="1"/>
</dbReference>